<feature type="domain" description="Ribbon-helix-helix protein CopG" evidence="1">
    <location>
        <begin position="36"/>
        <end position="74"/>
    </location>
</feature>
<reference evidence="3" key="1">
    <citation type="submission" date="2008-04" db="EMBL/GenBank/DDBJ databases">
        <title>Complete sequence of chromosome 2 of Burkholderia ambifaria MC40-6.</title>
        <authorList>
            <person name="Copeland A."/>
            <person name="Lucas S."/>
            <person name="Lapidus A."/>
            <person name="Glavina del Rio T."/>
            <person name="Dalin E."/>
            <person name="Tice H."/>
            <person name="Pitluck S."/>
            <person name="Chain P."/>
            <person name="Malfatti S."/>
            <person name="Shin M."/>
            <person name="Vergez L."/>
            <person name="Lang D."/>
            <person name="Schmutz J."/>
            <person name="Larimer F."/>
            <person name="Land M."/>
            <person name="Hauser L."/>
            <person name="Kyrpides N."/>
            <person name="Lykidis A."/>
            <person name="Ramette A."/>
            <person name="Konstantinidis K."/>
            <person name="Tiedje J."/>
            <person name="Richardson P."/>
        </authorList>
    </citation>
    <scope>NUCLEOTIDE SEQUENCE [LARGE SCALE GENOMIC DNA]</scope>
    <source>
        <strain evidence="3">MC40-6</strain>
    </source>
</reference>
<gene>
    <name evidence="2" type="ordered locus">BamMC406_4544</name>
</gene>
<dbReference type="InterPro" id="IPR002145">
    <property type="entry name" value="CopG"/>
</dbReference>
<name>B1YXD8_BURA4</name>
<protein>
    <recommendedName>
        <fullName evidence="1">Ribbon-helix-helix protein CopG domain-containing protein</fullName>
    </recommendedName>
</protein>
<dbReference type="AlphaFoldDB" id="B1YXD8"/>
<dbReference type="Pfam" id="PF01402">
    <property type="entry name" value="RHH_1"/>
    <property type="match status" value="1"/>
</dbReference>
<proteinExistence type="predicted"/>
<dbReference type="InterPro" id="IPR010985">
    <property type="entry name" value="Ribbon_hlx_hlx"/>
</dbReference>
<accession>B1YXD8</accession>
<dbReference type="Proteomes" id="UP000001680">
    <property type="component" value="Chromosome 2"/>
</dbReference>
<sequence length="87" mass="9824">MAGVDVRRTPRRRFRSLFDFCYFASILVLMSDEEVKQFNVYLPLSLIRQVKHRAIETEQSLSALVADALRAYLAAPPPGAGPSIKEE</sequence>
<evidence type="ECO:0000313" key="3">
    <source>
        <dbReference type="Proteomes" id="UP000001680"/>
    </source>
</evidence>
<dbReference type="GO" id="GO:0006355">
    <property type="term" value="P:regulation of DNA-templated transcription"/>
    <property type="evidence" value="ECO:0007669"/>
    <property type="project" value="InterPro"/>
</dbReference>
<dbReference type="CDD" id="cd21631">
    <property type="entry name" value="RHH_CopG_NikR-like"/>
    <property type="match status" value="1"/>
</dbReference>
<evidence type="ECO:0000259" key="1">
    <source>
        <dbReference type="Pfam" id="PF01402"/>
    </source>
</evidence>
<dbReference type="EMBL" id="CP001026">
    <property type="protein sequence ID" value="ACB67000.1"/>
    <property type="molecule type" value="Genomic_DNA"/>
</dbReference>
<dbReference type="HOGENOM" id="CLU_190491_0_0_4"/>
<organism evidence="2 3">
    <name type="scientific">Burkholderia ambifaria (strain MC40-6)</name>
    <dbReference type="NCBI Taxonomy" id="398577"/>
    <lineage>
        <taxon>Bacteria</taxon>
        <taxon>Pseudomonadati</taxon>
        <taxon>Pseudomonadota</taxon>
        <taxon>Betaproteobacteria</taxon>
        <taxon>Burkholderiales</taxon>
        <taxon>Burkholderiaceae</taxon>
        <taxon>Burkholderia</taxon>
        <taxon>Burkholderia cepacia complex</taxon>
    </lineage>
</organism>
<dbReference type="SUPFAM" id="SSF47598">
    <property type="entry name" value="Ribbon-helix-helix"/>
    <property type="match status" value="1"/>
</dbReference>
<dbReference type="KEGG" id="bac:BamMC406_4544"/>
<evidence type="ECO:0000313" key="2">
    <source>
        <dbReference type="EMBL" id="ACB67000.1"/>
    </source>
</evidence>